<dbReference type="Gene3D" id="3.40.50.720">
    <property type="entry name" value="NAD(P)-binding Rossmann-like Domain"/>
    <property type="match status" value="1"/>
</dbReference>
<evidence type="ECO:0000313" key="12">
    <source>
        <dbReference type="Proteomes" id="UP000054408"/>
    </source>
</evidence>
<accession>A0A0L0D5W3</accession>
<dbReference type="InterPro" id="IPR013332">
    <property type="entry name" value="KPR_N"/>
</dbReference>
<dbReference type="GO" id="GO:0000287">
    <property type="term" value="F:magnesium ion binding"/>
    <property type="evidence" value="ECO:0007669"/>
    <property type="project" value="TreeGrafter"/>
</dbReference>
<evidence type="ECO:0000256" key="4">
    <source>
        <dbReference type="ARBA" id="ARBA00012618"/>
    </source>
</evidence>
<evidence type="ECO:0000256" key="5">
    <source>
        <dbReference type="ARBA" id="ARBA00022679"/>
    </source>
</evidence>
<dbReference type="CDD" id="cd06557">
    <property type="entry name" value="KPHMT-like"/>
    <property type="match status" value="1"/>
</dbReference>
<dbReference type="Pfam" id="PF02548">
    <property type="entry name" value="Pantoate_transf"/>
    <property type="match status" value="1"/>
</dbReference>
<dbReference type="InterPro" id="IPR008927">
    <property type="entry name" value="6-PGluconate_DH-like_C_sf"/>
</dbReference>
<dbReference type="FunFam" id="3.20.20.60:FF:000003">
    <property type="entry name" value="3-methyl-2-oxobutanoate hydroxymethyltransferase"/>
    <property type="match status" value="1"/>
</dbReference>
<comment type="similarity">
    <text evidence="3">Belongs to the PanB family.</text>
</comment>
<dbReference type="RefSeq" id="XP_013760464.1">
    <property type="nucleotide sequence ID" value="XM_013905010.1"/>
</dbReference>
<dbReference type="InterPro" id="IPR013328">
    <property type="entry name" value="6PGD_dom2"/>
</dbReference>
<evidence type="ECO:0000313" key="11">
    <source>
        <dbReference type="EMBL" id="KNC46698.1"/>
    </source>
</evidence>
<comment type="catalytic activity">
    <reaction evidence="8">
        <text>(6R)-5,10-methylene-5,6,7,8-tetrahydrofolate + 3-methyl-2-oxobutanoate + H2O = 2-dehydropantoate + (6S)-5,6,7,8-tetrahydrofolate</text>
        <dbReference type="Rhea" id="RHEA:11824"/>
        <dbReference type="ChEBI" id="CHEBI:11561"/>
        <dbReference type="ChEBI" id="CHEBI:11851"/>
        <dbReference type="ChEBI" id="CHEBI:15377"/>
        <dbReference type="ChEBI" id="CHEBI:15636"/>
        <dbReference type="ChEBI" id="CHEBI:57453"/>
        <dbReference type="EC" id="2.1.2.11"/>
    </reaction>
</comment>
<dbReference type="GO" id="GO:0005739">
    <property type="term" value="C:mitochondrion"/>
    <property type="evidence" value="ECO:0007669"/>
    <property type="project" value="TreeGrafter"/>
</dbReference>
<dbReference type="InterPro" id="IPR013752">
    <property type="entry name" value="KPA_reductase"/>
</dbReference>
<dbReference type="FunFam" id="1.10.1040.10:FF:000017">
    <property type="entry name" value="2-dehydropantoate 2-reductase"/>
    <property type="match status" value="1"/>
</dbReference>
<dbReference type="GeneID" id="25562763"/>
<dbReference type="EC" id="2.1.2.11" evidence="4"/>
<dbReference type="UniPathway" id="UPA00028">
    <property type="reaction ID" value="UER00003"/>
</dbReference>
<feature type="domain" description="Ketopantoate reductase C-terminal" evidence="10">
    <location>
        <begin position="493"/>
        <end position="616"/>
    </location>
</feature>
<dbReference type="InterPro" id="IPR003700">
    <property type="entry name" value="Pantoate_hydroxy_MeTrfase"/>
</dbReference>
<feature type="domain" description="Ketopantoate reductase N-terminal" evidence="9">
    <location>
        <begin position="321"/>
        <end position="458"/>
    </location>
</feature>
<evidence type="ECO:0000256" key="8">
    <source>
        <dbReference type="ARBA" id="ARBA00049172"/>
    </source>
</evidence>
<dbReference type="Gene3D" id="3.20.20.60">
    <property type="entry name" value="Phosphoenolpyruvate-binding domains"/>
    <property type="match status" value="1"/>
</dbReference>
<dbReference type="STRING" id="461836.A0A0L0D5W3"/>
<dbReference type="HAMAP" id="MF_00156">
    <property type="entry name" value="PanB"/>
    <property type="match status" value="1"/>
</dbReference>
<dbReference type="PANTHER" id="PTHR20881:SF0">
    <property type="entry name" value="3-METHYL-2-OXOBUTANOATE HYDROXYMETHYLTRANSFERASE"/>
    <property type="match status" value="1"/>
</dbReference>
<dbReference type="SUPFAM" id="SSF48179">
    <property type="entry name" value="6-phosphogluconate dehydrogenase C-terminal domain-like"/>
    <property type="match status" value="1"/>
</dbReference>
<evidence type="ECO:0000256" key="3">
    <source>
        <dbReference type="ARBA" id="ARBA00008676"/>
    </source>
</evidence>
<dbReference type="InterPro" id="IPR015813">
    <property type="entry name" value="Pyrv/PenolPyrv_kinase-like_dom"/>
</dbReference>
<dbReference type="GO" id="GO:0015940">
    <property type="term" value="P:pantothenate biosynthetic process"/>
    <property type="evidence" value="ECO:0007669"/>
    <property type="project" value="UniProtKB-UniPathway"/>
</dbReference>
<dbReference type="GO" id="GO:0003864">
    <property type="term" value="F:3-methyl-2-oxobutanoate hydroxymethyltransferase activity"/>
    <property type="evidence" value="ECO:0007669"/>
    <property type="project" value="UniProtKB-EC"/>
</dbReference>
<dbReference type="eggNOG" id="KOG2949">
    <property type="taxonomic scope" value="Eukaryota"/>
</dbReference>
<sequence>MAGAGSGGRGEKSRAKFTILDVRARFEAGEPFTMLTAYDYSSAKVCEDAGVDMILVGDSLAQTMLGHGSTNGVTMDMMVHHAKAVAAGAKSPFLVGDMPFGSYEVAPQEAIANAIRYLAEGGMDGVKMEGGVKMAATAKAIVDAGVPVVGHIGLTPQTSSSLGGYRVQGRTAESAKALLADALAMQDAGCFAIVLEALPQRVASYIVSKLSVPTIGIGAGPHTAGQVLVYHDMLGLFDAPVPKFCKQYAQLRHDAVAAVRQFKNEVAARAYPGPEHCYKVQTAELRALVGDDMAVRDERPPPAASTLRVALGSDGGGGPHHAVWVVDEWAAQIQRIQADGLSVIDAESGQKETVTSVAATVPKGVPGPWMGPRQYADVVVVAVKQRGTAAAAALAAKLLAPDGGLVLTLQNGLGHVEQLADALPSATIVQGVMEGGATLRHGTSTVVQNGRGPLALGIAQLGEGGNTTRAAREVATLERMLAAAGLDVSTVEDIEARVWAKLMVNAAINPVTAVLGRKNGVIAKSARARELVQVVVAEASAVAEARGIKGVDPAVVVDHVVRVANNTFENTSSMLADVRRGVETEVDAINGAIVREGAAAGVPTPVNALLCTLVGALGEPPLTKSRTASRR</sequence>
<keyword evidence="7" id="KW-0560">Oxidoreductase</keyword>
<evidence type="ECO:0000256" key="7">
    <source>
        <dbReference type="ARBA" id="ARBA00023002"/>
    </source>
</evidence>
<keyword evidence="6" id="KW-0521">NADP</keyword>
<keyword evidence="12" id="KW-1185">Reference proteome</keyword>
<dbReference type="NCBIfam" id="TIGR00222">
    <property type="entry name" value="panB"/>
    <property type="match status" value="1"/>
</dbReference>
<dbReference type="Pfam" id="PF08546">
    <property type="entry name" value="ApbA_C"/>
    <property type="match status" value="1"/>
</dbReference>
<dbReference type="Pfam" id="PF02558">
    <property type="entry name" value="ApbA"/>
    <property type="match status" value="1"/>
</dbReference>
<name>A0A0L0D5W3_THETB</name>
<dbReference type="OrthoDB" id="425211at2759"/>
<dbReference type="Proteomes" id="UP000054408">
    <property type="component" value="Unassembled WGS sequence"/>
</dbReference>
<dbReference type="SUPFAM" id="SSF51621">
    <property type="entry name" value="Phosphoenolpyruvate/pyruvate domain"/>
    <property type="match status" value="1"/>
</dbReference>
<evidence type="ECO:0000259" key="10">
    <source>
        <dbReference type="Pfam" id="PF08546"/>
    </source>
</evidence>
<comment type="similarity">
    <text evidence="2">Belongs to the ketopantoate reductase family.</text>
</comment>
<evidence type="ECO:0000256" key="6">
    <source>
        <dbReference type="ARBA" id="ARBA00022857"/>
    </source>
</evidence>
<organism evidence="11 12">
    <name type="scientific">Thecamonas trahens ATCC 50062</name>
    <dbReference type="NCBI Taxonomy" id="461836"/>
    <lineage>
        <taxon>Eukaryota</taxon>
        <taxon>Apusozoa</taxon>
        <taxon>Apusomonadida</taxon>
        <taxon>Apusomonadidae</taxon>
        <taxon>Thecamonas</taxon>
    </lineage>
</organism>
<keyword evidence="5" id="KW-0808">Transferase</keyword>
<dbReference type="NCBIfam" id="NF001452">
    <property type="entry name" value="PRK00311.1"/>
    <property type="match status" value="1"/>
</dbReference>
<dbReference type="GO" id="GO:0008677">
    <property type="term" value="F:2-dehydropantoate 2-reductase activity"/>
    <property type="evidence" value="ECO:0007669"/>
    <property type="project" value="InterPro"/>
</dbReference>
<gene>
    <name evidence="11" type="ORF">AMSG_03135</name>
</gene>
<dbReference type="EMBL" id="GL349443">
    <property type="protein sequence ID" value="KNC46698.1"/>
    <property type="molecule type" value="Genomic_DNA"/>
</dbReference>
<protein>
    <recommendedName>
        <fullName evidence="4">3-methyl-2-oxobutanoate hydroxymethyltransferase</fullName>
        <ecNumber evidence="4">2.1.2.11</ecNumber>
    </recommendedName>
</protein>
<dbReference type="Gene3D" id="1.10.1040.10">
    <property type="entry name" value="N-(1-d-carboxylethyl)-l-norvaline Dehydrogenase, domain 2"/>
    <property type="match status" value="1"/>
</dbReference>
<dbReference type="NCBIfam" id="TIGR00745">
    <property type="entry name" value="apbA_panE"/>
    <property type="match status" value="1"/>
</dbReference>
<reference evidence="11 12" key="1">
    <citation type="submission" date="2010-05" db="EMBL/GenBank/DDBJ databases">
        <title>The Genome Sequence of Thecamonas trahens ATCC 50062.</title>
        <authorList>
            <consortium name="The Broad Institute Genome Sequencing Platform"/>
            <person name="Russ C."/>
            <person name="Cuomo C."/>
            <person name="Shea T."/>
            <person name="Young S.K."/>
            <person name="Zeng Q."/>
            <person name="Koehrsen M."/>
            <person name="Haas B."/>
            <person name="Borodovsky M."/>
            <person name="Guigo R."/>
            <person name="Alvarado L."/>
            <person name="Berlin A."/>
            <person name="Bochicchio J."/>
            <person name="Borenstein D."/>
            <person name="Chapman S."/>
            <person name="Chen Z."/>
            <person name="Freedman E."/>
            <person name="Gellesch M."/>
            <person name="Goldberg J."/>
            <person name="Griggs A."/>
            <person name="Gujja S."/>
            <person name="Heilman E."/>
            <person name="Heiman D."/>
            <person name="Hepburn T."/>
            <person name="Howarth C."/>
            <person name="Jen D."/>
            <person name="Larson L."/>
            <person name="Mehta T."/>
            <person name="Park D."/>
            <person name="Pearson M."/>
            <person name="Roberts A."/>
            <person name="Saif S."/>
            <person name="Shenoy N."/>
            <person name="Sisk P."/>
            <person name="Stolte C."/>
            <person name="Sykes S."/>
            <person name="Thomson T."/>
            <person name="Walk T."/>
            <person name="White J."/>
            <person name="Yandava C."/>
            <person name="Burger G."/>
            <person name="Gray M.W."/>
            <person name="Holland P.W.H."/>
            <person name="King N."/>
            <person name="Lang F.B.F."/>
            <person name="Roger A.J."/>
            <person name="Ruiz-Trillo I."/>
            <person name="Lander E."/>
            <person name="Nusbaum C."/>
        </authorList>
    </citation>
    <scope>NUCLEOTIDE SEQUENCE [LARGE SCALE GENOMIC DNA]</scope>
    <source>
        <strain evidence="11 12">ATCC 50062</strain>
    </source>
</reference>
<comment type="pathway">
    <text evidence="1">Cofactor biosynthesis; (R)-pantothenate biosynthesis; (R)-pantoate from 3-methyl-2-oxobutanoate: step 1/2.</text>
</comment>
<evidence type="ECO:0000256" key="2">
    <source>
        <dbReference type="ARBA" id="ARBA00007870"/>
    </source>
</evidence>
<evidence type="ECO:0000256" key="1">
    <source>
        <dbReference type="ARBA" id="ARBA00005033"/>
    </source>
</evidence>
<dbReference type="InterPro" id="IPR003710">
    <property type="entry name" value="ApbA"/>
</dbReference>
<dbReference type="AlphaFoldDB" id="A0A0L0D5W3"/>
<dbReference type="OMA" id="MIMEMVL"/>
<dbReference type="PANTHER" id="PTHR20881">
    <property type="entry name" value="3-METHYL-2-OXOBUTANOATE HYDROXYMETHYLTRANSFERASE"/>
    <property type="match status" value="1"/>
</dbReference>
<proteinExistence type="inferred from homology"/>
<evidence type="ECO:0000259" key="9">
    <source>
        <dbReference type="Pfam" id="PF02558"/>
    </source>
</evidence>
<dbReference type="InterPro" id="IPR040442">
    <property type="entry name" value="Pyrv_kinase-like_dom_sf"/>
</dbReference>